<dbReference type="AlphaFoldDB" id="L9Z3Q8"/>
<gene>
    <name evidence="2" type="ORF">C487_04093</name>
</gene>
<evidence type="ECO:0000313" key="3">
    <source>
        <dbReference type="Proteomes" id="UP000011618"/>
    </source>
</evidence>
<comment type="caution">
    <text evidence="2">The sequence shown here is derived from an EMBL/GenBank/DDBJ whole genome shotgun (WGS) entry which is preliminary data.</text>
</comment>
<accession>L9Z3Q8</accession>
<sequence length="118" mass="12752">MSSDDAAFSVRALLDGSDTDTPDEQWAAALGTARPLFERQAVCYREGIRPALADAGSHIVDYDELSAVDRQQLREYSTAACSPFRCCHSRDADPFSTDEAGRSATKPTPAAIPVWSAQ</sequence>
<keyword evidence="2" id="KW-0808">Transferase</keyword>
<evidence type="ECO:0000256" key="1">
    <source>
        <dbReference type="SAM" id="MobiDB-lite"/>
    </source>
</evidence>
<reference evidence="2 3" key="1">
    <citation type="journal article" date="2014" name="PLoS Genet.">
        <title>Phylogenetically driven sequencing of extremely halophilic archaea reveals strategies for static and dynamic osmo-response.</title>
        <authorList>
            <person name="Becker E.A."/>
            <person name="Seitzer P.M."/>
            <person name="Tritt A."/>
            <person name="Larsen D."/>
            <person name="Krusor M."/>
            <person name="Yao A.I."/>
            <person name="Wu D."/>
            <person name="Madern D."/>
            <person name="Eisen J.A."/>
            <person name="Darling A.E."/>
            <person name="Facciotti M.T."/>
        </authorList>
    </citation>
    <scope>NUCLEOTIDE SEQUENCE [LARGE SCALE GENOMIC DNA]</scope>
    <source>
        <strain evidence="2 3">DSM 3751</strain>
    </source>
</reference>
<protein>
    <submittedName>
        <fullName evidence="2">Polyphosphate kinase</fullName>
        <ecNumber evidence="2">2.7.4.1</ecNumber>
    </submittedName>
</protein>
<dbReference type="Proteomes" id="UP000011618">
    <property type="component" value="Unassembled WGS sequence"/>
</dbReference>
<dbReference type="GO" id="GO:0008976">
    <property type="term" value="F:polyphosphate kinase activity"/>
    <property type="evidence" value="ECO:0007669"/>
    <property type="project" value="UniProtKB-EC"/>
</dbReference>
<dbReference type="EMBL" id="AOII01000032">
    <property type="protein sequence ID" value="ELY80506.1"/>
    <property type="molecule type" value="Genomic_DNA"/>
</dbReference>
<organism evidence="2 3">
    <name type="scientific">Natrinema pallidum DSM 3751</name>
    <dbReference type="NCBI Taxonomy" id="1227495"/>
    <lineage>
        <taxon>Archaea</taxon>
        <taxon>Methanobacteriati</taxon>
        <taxon>Methanobacteriota</taxon>
        <taxon>Stenosarchaea group</taxon>
        <taxon>Halobacteria</taxon>
        <taxon>Halobacteriales</taxon>
        <taxon>Natrialbaceae</taxon>
        <taxon>Natrinema</taxon>
    </lineage>
</organism>
<keyword evidence="2" id="KW-0418">Kinase</keyword>
<dbReference type="OrthoDB" id="74512at2157"/>
<name>L9Z3Q8_9EURY</name>
<dbReference type="RefSeq" id="WP_006184390.1">
    <property type="nucleotide sequence ID" value="NZ_AOII01000032.1"/>
</dbReference>
<dbReference type="PATRIC" id="fig|1227495.3.peg.810"/>
<dbReference type="eggNOG" id="arCOG04535">
    <property type="taxonomic scope" value="Archaea"/>
</dbReference>
<feature type="region of interest" description="Disordered" evidence="1">
    <location>
        <begin position="95"/>
        <end position="118"/>
    </location>
</feature>
<dbReference type="EC" id="2.7.4.1" evidence="2"/>
<proteinExistence type="predicted"/>
<evidence type="ECO:0000313" key="2">
    <source>
        <dbReference type="EMBL" id="ELY80506.1"/>
    </source>
</evidence>